<dbReference type="EMBL" id="QKWP01000339">
    <property type="protein sequence ID" value="RIB21818.1"/>
    <property type="molecule type" value="Genomic_DNA"/>
</dbReference>
<reference evidence="1 2" key="1">
    <citation type="submission" date="2018-06" db="EMBL/GenBank/DDBJ databases">
        <title>Comparative genomics reveals the genomic features of Rhizophagus irregularis, R. cerebriforme, R. diaphanum and Gigaspora rosea, and their symbiotic lifestyle signature.</title>
        <authorList>
            <person name="Morin E."/>
            <person name="San Clemente H."/>
            <person name="Chen E.C.H."/>
            <person name="De La Providencia I."/>
            <person name="Hainaut M."/>
            <person name="Kuo A."/>
            <person name="Kohler A."/>
            <person name="Murat C."/>
            <person name="Tang N."/>
            <person name="Roy S."/>
            <person name="Loubradou J."/>
            <person name="Henrissat B."/>
            <person name="Grigoriev I.V."/>
            <person name="Corradi N."/>
            <person name="Roux C."/>
            <person name="Martin F.M."/>
        </authorList>
    </citation>
    <scope>NUCLEOTIDE SEQUENCE [LARGE SCALE GENOMIC DNA]</scope>
    <source>
        <strain evidence="1 2">DAOM 194757</strain>
    </source>
</reference>
<proteinExistence type="predicted"/>
<evidence type="ECO:0000313" key="1">
    <source>
        <dbReference type="EMBL" id="RIB21818.1"/>
    </source>
</evidence>
<keyword evidence="2" id="KW-1185">Reference proteome</keyword>
<dbReference type="AlphaFoldDB" id="A0A397VIZ0"/>
<feature type="non-terminal residue" evidence="1">
    <location>
        <position position="53"/>
    </location>
</feature>
<gene>
    <name evidence="1" type="ORF">C2G38_2077201</name>
</gene>
<evidence type="ECO:0000313" key="2">
    <source>
        <dbReference type="Proteomes" id="UP000266673"/>
    </source>
</evidence>
<name>A0A397VIZ0_9GLOM</name>
<organism evidence="1 2">
    <name type="scientific">Gigaspora rosea</name>
    <dbReference type="NCBI Taxonomy" id="44941"/>
    <lineage>
        <taxon>Eukaryota</taxon>
        <taxon>Fungi</taxon>
        <taxon>Fungi incertae sedis</taxon>
        <taxon>Mucoromycota</taxon>
        <taxon>Glomeromycotina</taxon>
        <taxon>Glomeromycetes</taxon>
        <taxon>Diversisporales</taxon>
        <taxon>Gigasporaceae</taxon>
        <taxon>Gigaspora</taxon>
    </lineage>
</organism>
<dbReference type="Proteomes" id="UP000266673">
    <property type="component" value="Unassembled WGS sequence"/>
</dbReference>
<protein>
    <submittedName>
        <fullName evidence="1">Uncharacterized protein</fullName>
    </submittedName>
</protein>
<comment type="caution">
    <text evidence="1">The sequence shown here is derived from an EMBL/GenBank/DDBJ whole genome shotgun (WGS) entry which is preliminary data.</text>
</comment>
<accession>A0A397VIZ0</accession>
<sequence>MIVENGSVVLDGNVCVKTTRGGRITDDIGLLGDISLFTISSHKLSSRIRRYGC</sequence>